<reference evidence="2" key="1">
    <citation type="submission" date="2020-03" db="EMBL/GenBank/DDBJ databases">
        <title>The deep terrestrial virosphere.</title>
        <authorList>
            <person name="Holmfeldt K."/>
            <person name="Nilsson E."/>
            <person name="Simone D."/>
            <person name="Lopez-Fernandez M."/>
            <person name="Wu X."/>
            <person name="de Brujin I."/>
            <person name="Lundin D."/>
            <person name="Andersson A."/>
            <person name="Bertilsson S."/>
            <person name="Dopson M."/>
        </authorList>
    </citation>
    <scope>NUCLEOTIDE SEQUENCE</scope>
    <source>
        <strain evidence="2">MM171B02765</strain>
    </source>
</reference>
<organism evidence="2">
    <name type="scientific">viral metagenome</name>
    <dbReference type="NCBI Taxonomy" id="1070528"/>
    <lineage>
        <taxon>unclassified sequences</taxon>
        <taxon>metagenomes</taxon>
        <taxon>organismal metagenomes</taxon>
    </lineage>
</organism>
<gene>
    <name evidence="2" type="ORF">MM171B02765_0003</name>
</gene>
<evidence type="ECO:0000256" key="1">
    <source>
        <dbReference type="SAM" id="MobiDB-lite"/>
    </source>
</evidence>
<accession>A0A6M3X5S6</accession>
<dbReference type="AlphaFoldDB" id="A0A6M3X5S6"/>
<proteinExistence type="predicted"/>
<dbReference type="EMBL" id="MT143946">
    <property type="protein sequence ID" value="QJH93096.1"/>
    <property type="molecule type" value="Genomic_DNA"/>
</dbReference>
<sequence>MTKLARIELNKFFFKQRLREAIKDKEPLVESLCPKCAWQRGSSNKETGKNEMPPRCQEKEQPVTECKEFMPIEGLMR</sequence>
<evidence type="ECO:0000313" key="2">
    <source>
        <dbReference type="EMBL" id="QJH93096.1"/>
    </source>
</evidence>
<protein>
    <submittedName>
        <fullName evidence="2">Uncharacterized protein</fullName>
    </submittedName>
</protein>
<feature type="region of interest" description="Disordered" evidence="1">
    <location>
        <begin position="41"/>
        <end position="62"/>
    </location>
</feature>
<name>A0A6M3X5S6_9ZZZZ</name>